<dbReference type="EMBL" id="JBELPZ010000009">
    <property type="protein sequence ID" value="MFL9844734.1"/>
    <property type="molecule type" value="Genomic_DNA"/>
</dbReference>
<evidence type="ECO:0000313" key="3">
    <source>
        <dbReference type="Proteomes" id="UP001629156"/>
    </source>
</evidence>
<feature type="domain" description="Phospholipase D-like" evidence="1">
    <location>
        <begin position="82"/>
        <end position="180"/>
    </location>
</feature>
<sequence length="199" mass="23049">MPVNKFFDYKAHLSDDEGEEKSHGAYVSTYRAMHFEKVANLREDLVRIPTQGEIFFLQSDSAFNAFTFIELLVSSFRIKELHATTYSISRKVIDAIIELHDRGAVEQVTLLISDSMIKRNPVTIDNLRAMASTRPNVKVLYAWVHAKVCLLRTDQAHFVIEGSGNWSENAHYEQYLMVDDKGLYDFRMKLFTETKLKQY</sequence>
<dbReference type="Proteomes" id="UP001629156">
    <property type="component" value="Unassembled WGS sequence"/>
</dbReference>
<keyword evidence="3" id="KW-1185">Reference proteome</keyword>
<gene>
    <name evidence="2" type="ORF">ABS766_09930</name>
</gene>
<dbReference type="RefSeq" id="WP_408084991.1">
    <property type="nucleotide sequence ID" value="NZ_JBELPZ010000009.1"/>
</dbReference>
<protein>
    <submittedName>
        <fullName evidence="2">Phospholipase D-like domain-containing protein</fullName>
    </submittedName>
</protein>
<dbReference type="InterPro" id="IPR025202">
    <property type="entry name" value="PLD-like_dom"/>
</dbReference>
<reference evidence="2 3" key="1">
    <citation type="submission" date="2024-06" db="EMBL/GenBank/DDBJ databases">
        <authorList>
            <person name="Kaempfer P."/>
            <person name="Viver T."/>
        </authorList>
    </citation>
    <scope>NUCLEOTIDE SEQUENCE [LARGE SCALE GENOMIC DNA]</scope>
    <source>
        <strain evidence="2 3">ST-119</strain>
    </source>
</reference>
<evidence type="ECO:0000313" key="2">
    <source>
        <dbReference type="EMBL" id="MFL9844734.1"/>
    </source>
</evidence>
<accession>A0ABW8YWS1</accession>
<evidence type="ECO:0000259" key="1">
    <source>
        <dbReference type="Pfam" id="PF13091"/>
    </source>
</evidence>
<dbReference type="Gene3D" id="3.30.870.10">
    <property type="entry name" value="Endonuclease Chain A"/>
    <property type="match status" value="1"/>
</dbReference>
<comment type="caution">
    <text evidence="2">The sequence shown here is derived from an EMBL/GenBank/DDBJ whole genome shotgun (WGS) entry which is preliminary data.</text>
</comment>
<proteinExistence type="predicted"/>
<dbReference type="Pfam" id="PF13091">
    <property type="entry name" value="PLDc_2"/>
    <property type="match status" value="1"/>
</dbReference>
<name>A0ABW8YWS1_9FLAO</name>
<organism evidence="2 3">
    <name type="scientific">Flavobacterium rhizosphaerae</name>
    <dbReference type="NCBI Taxonomy" id="3163298"/>
    <lineage>
        <taxon>Bacteria</taxon>
        <taxon>Pseudomonadati</taxon>
        <taxon>Bacteroidota</taxon>
        <taxon>Flavobacteriia</taxon>
        <taxon>Flavobacteriales</taxon>
        <taxon>Flavobacteriaceae</taxon>
        <taxon>Flavobacterium</taxon>
    </lineage>
</organism>